<dbReference type="Proteomes" id="UP000218979">
    <property type="component" value="Unassembled WGS sequence"/>
</dbReference>
<comment type="cofactor">
    <cofactor evidence="1 4">
        <name>thiamine diphosphate</name>
        <dbReference type="ChEBI" id="CHEBI:58937"/>
    </cofactor>
</comment>
<name>A0A1K2HBW8_9LACT</name>
<dbReference type="STRING" id="1122154.SAMN02746068_01204"/>
<sequence>MTSQALEILNFEQQLQVQDDSFKALSVLDKDGNIIDEAGFEAAELSDDKLVELMKRMIKQLVLNERSVKLAKQGRLGFVAPTRGQEASQTATSFAFNDADYLMPGYRDIPQMIHKGFPIYKAFLWSRGHHEGNLMEGINTWFPQIIIGAQFVEAAGIGLGMKKRQLDACAYTYTGDGGSSQGDTYEGMNIAGAFKANAVFIIQNNGYAISTPRKVQTAATHLASKGWGAGIPSIVVDGMDAIACYLAAKKAREWTVAGNGPVLIETLTDRLEPHSMSGDDPLRYRTKESIEEWQKLEPLIRMRIFLENKNLWSEAIESEYKEEVNAEIDDAVKKADNVQKQKVSEFIETTFEQPGFVQAEQIEKFREAGK</sequence>
<evidence type="ECO:0000256" key="4">
    <source>
        <dbReference type="RuleBase" id="RU365014"/>
    </source>
</evidence>
<keyword evidence="2 4" id="KW-0560">Oxidoreductase</keyword>
<dbReference type="InterPro" id="IPR029061">
    <property type="entry name" value="THDP-binding"/>
</dbReference>
<dbReference type="InterPro" id="IPR001017">
    <property type="entry name" value="DH_E1"/>
</dbReference>
<dbReference type="InterPro" id="IPR050771">
    <property type="entry name" value="Alpha-ketoacid_DH_E1_comp"/>
</dbReference>
<protein>
    <recommendedName>
        <fullName evidence="4">2-oxoisovalerate dehydrogenase subunit alpha</fullName>
        <ecNumber evidence="4">1.2.4.4</ecNumber>
    </recommendedName>
    <alternativeName>
        <fullName evidence="4">Branched-chain alpha-keto acid dehydrogenase E1 component alpha chain</fullName>
    </alternativeName>
</protein>
<reference evidence="7 8" key="2">
    <citation type="submission" date="2016-11" db="EMBL/GenBank/DDBJ databases">
        <authorList>
            <person name="Jaros S."/>
            <person name="Januszkiewicz K."/>
            <person name="Wedrychowicz H."/>
        </authorList>
    </citation>
    <scope>NUCLEOTIDE SEQUENCE [LARGE SCALE GENOMIC DNA]</scope>
    <source>
        <strain evidence="7 8">DSM 22330</strain>
    </source>
</reference>
<gene>
    <name evidence="6" type="ORF">RR45_GL001693</name>
    <name evidence="7" type="ORF">SAMN02746068_01204</name>
</gene>
<proteinExistence type="inferred from homology"/>
<evidence type="ECO:0000313" key="9">
    <source>
        <dbReference type="Proteomes" id="UP000218979"/>
    </source>
</evidence>
<dbReference type="OrthoDB" id="9766715at2"/>
<feature type="domain" description="Dehydrogenase E1 component" evidence="5">
    <location>
        <begin position="55"/>
        <end position="343"/>
    </location>
</feature>
<organism evidence="7 8">
    <name type="scientific">Pseudolactococcus chungangensis CAU 28 = DSM 22330</name>
    <dbReference type="NCBI Taxonomy" id="1122154"/>
    <lineage>
        <taxon>Bacteria</taxon>
        <taxon>Bacillati</taxon>
        <taxon>Bacillota</taxon>
        <taxon>Bacilli</taxon>
        <taxon>Lactobacillales</taxon>
        <taxon>Streptococcaceae</taxon>
        <taxon>Pseudolactococcus</taxon>
    </lineage>
</organism>
<evidence type="ECO:0000313" key="7">
    <source>
        <dbReference type="EMBL" id="SFZ74304.1"/>
    </source>
</evidence>
<reference evidence="6 9" key="1">
    <citation type="submission" date="2014-12" db="EMBL/GenBank/DDBJ databases">
        <title>Draft genome sequences of 10 type strains of Lactococcus.</title>
        <authorList>
            <person name="Sun Z."/>
            <person name="Zhong Z."/>
            <person name="Liu W."/>
            <person name="Zhang W."/>
            <person name="Zhang H."/>
        </authorList>
    </citation>
    <scope>NUCLEOTIDE SEQUENCE [LARGE SCALE GENOMIC DNA]</scope>
    <source>
        <strain evidence="6 9">DSM 22330</strain>
    </source>
</reference>
<keyword evidence="7" id="KW-0670">Pyruvate</keyword>
<evidence type="ECO:0000313" key="6">
    <source>
        <dbReference type="EMBL" id="PCS04102.1"/>
    </source>
</evidence>
<evidence type="ECO:0000313" key="8">
    <source>
        <dbReference type="Proteomes" id="UP000185655"/>
    </source>
</evidence>
<dbReference type="GO" id="GO:0009083">
    <property type="term" value="P:branched-chain amino acid catabolic process"/>
    <property type="evidence" value="ECO:0007669"/>
    <property type="project" value="TreeGrafter"/>
</dbReference>
<dbReference type="SUPFAM" id="SSF52518">
    <property type="entry name" value="Thiamin diphosphate-binding fold (THDP-binding)"/>
    <property type="match status" value="1"/>
</dbReference>
<dbReference type="AlphaFoldDB" id="A0A1K2HBW8"/>
<dbReference type="PANTHER" id="PTHR43380:SF1">
    <property type="entry name" value="2-OXOISOVALERATE DEHYDROGENASE SUBUNIT ALPHA, MITOCHONDRIAL"/>
    <property type="match status" value="1"/>
</dbReference>
<comment type="catalytic activity">
    <reaction evidence="4">
        <text>N(6)-[(R)-lipoyl]-L-lysyl-[protein] + 3-methyl-2-oxobutanoate + H(+) = N(6)-[(R)-S(8)-2-methylpropanoyldihydrolipoyl]-L-lysyl-[protein] + CO2</text>
        <dbReference type="Rhea" id="RHEA:13457"/>
        <dbReference type="Rhea" id="RHEA-COMP:10474"/>
        <dbReference type="Rhea" id="RHEA-COMP:10497"/>
        <dbReference type="ChEBI" id="CHEBI:11851"/>
        <dbReference type="ChEBI" id="CHEBI:15378"/>
        <dbReference type="ChEBI" id="CHEBI:16526"/>
        <dbReference type="ChEBI" id="CHEBI:83099"/>
        <dbReference type="ChEBI" id="CHEBI:83142"/>
        <dbReference type="EC" id="1.2.4.4"/>
    </reaction>
</comment>
<evidence type="ECO:0000256" key="1">
    <source>
        <dbReference type="ARBA" id="ARBA00001964"/>
    </source>
</evidence>
<comment type="function">
    <text evidence="4">The branched-chain alpha-keto dehydrogenase complex catalyzes the overall conversion of alpha-keto acids to acyl-CoA and CO(2). It contains multiple copies of three enzymatic components: branched-chain alpha-keto acid decarboxylase (E1), lipoamide acyltransferase (E2) and lipoamide dehydrogenase (E3).</text>
</comment>
<dbReference type="EMBL" id="JXJT01000005">
    <property type="protein sequence ID" value="PCS04102.1"/>
    <property type="molecule type" value="Genomic_DNA"/>
</dbReference>
<accession>A0A1K2HBW8</accession>
<dbReference type="EMBL" id="FPKS01000005">
    <property type="protein sequence ID" value="SFZ74304.1"/>
    <property type="molecule type" value="Genomic_DNA"/>
</dbReference>
<comment type="similarity">
    <text evidence="4">Belongs to the BCKDHA family.</text>
</comment>
<dbReference type="EC" id="1.2.4.4" evidence="4"/>
<evidence type="ECO:0000259" key="5">
    <source>
        <dbReference type="Pfam" id="PF00676"/>
    </source>
</evidence>
<evidence type="ECO:0000256" key="3">
    <source>
        <dbReference type="ARBA" id="ARBA00023052"/>
    </source>
</evidence>
<keyword evidence="3 4" id="KW-0786">Thiamine pyrophosphate</keyword>
<keyword evidence="9" id="KW-1185">Reference proteome</keyword>
<dbReference type="RefSeq" id="WP_031365923.1">
    <property type="nucleotide sequence ID" value="NZ_FPKS01000005.1"/>
</dbReference>
<dbReference type="Proteomes" id="UP000185655">
    <property type="component" value="Unassembled WGS sequence"/>
</dbReference>
<dbReference type="PANTHER" id="PTHR43380">
    <property type="entry name" value="2-OXOISOVALERATE DEHYDROGENASE SUBUNIT ALPHA, MITOCHONDRIAL"/>
    <property type="match status" value="1"/>
</dbReference>
<dbReference type="Pfam" id="PF00676">
    <property type="entry name" value="E1_dh"/>
    <property type="match status" value="1"/>
</dbReference>
<dbReference type="CDD" id="cd02000">
    <property type="entry name" value="TPP_E1_PDC_ADC_BCADC"/>
    <property type="match status" value="1"/>
</dbReference>
<dbReference type="Gene3D" id="3.40.50.970">
    <property type="match status" value="1"/>
</dbReference>
<evidence type="ECO:0000256" key="2">
    <source>
        <dbReference type="ARBA" id="ARBA00023002"/>
    </source>
</evidence>
<dbReference type="GO" id="GO:0003863">
    <property type="term" value="F:branched-chain 2-oxo acid dehydrogenase activity"/>
    <property type="evidence" value="ECO:0007669"/>
    <property type="project" value="UniProtKB-EC"/>
</dbReference>